<dbReference type="InterPro" id="IPR036728">
    <property type="entry name" value="PBP_GOBP_sf"/>
</dbReference>
<dbReference type="Proteomes" id="UP000327044">
    <property type="component" value="Unassembled WGS sequence"/>
</dbReference>
<dbReference type="PANTHER" id="PTHR11857:SF43">
    <property type="entry name" value="GEO07291P1-RELATED"/>
    <property type="match status" value="1"/>
</dbReference>
<keyword evidence="3" id="KW-0964">Secreted</keyword>
<dbReference type="InParanoid" id="A0A5N4AI62"/>
<evidence type="ECO:0000256" key="5">
    <source>
        <dbReference type="SAM" id="SignalP"/>
    </source>
</evidence>
<keyword evidence="4 5" id="KW-0732">Signal</keyword>
<protein>
    <submittedName>
        <fullName evidence="6">Uncharacterized protein</fullName>
    </submittedName>
</protein>
<dbReference type="FunCoup" id="A0A5N4AI62">
    <property type="interactions" value="15"/>
</dbReference>
<dbReference type="Pfam" id="PF01395">
    <property type="entry name" value="PBP_GOBP"/>
    <property type="match status" value="1"/>
</dbReference>
<dbReference type="OrthoDB" id="7881430at2759"/>
<sequence length="139" mass="15337">MRVVLLLICCITAIIAVQKMPLEIRQAWLKAAEPDFSVCVASSGVDSIVAYNAIAKNEIPNDSALKCFLNCIQQRANLMNSVGELLEDEFVRVLKGVTPAIAKKCVAQTQNETDICKKSFEMFLCMVYALGKPYPPLTH</sequence>
<dbReference type="GO" id="GO:0007608">
    <property type="term" value="P:sensory perception of smell"/>
    <property type="evidence" value="ECO:0007669"/>
    <property type="project" value="TreeGrafter"/>
</dbReference>
<accession>A0A5N4AI62</accession>
<dbReference type="SUPFAM" id="SSF47565">
    <property type="entry name" value="Insect pheromone/odorant-binding proteins"/>
    <property type="match status" value="1"/>
</dbReference>
<dbReference type="EMBL" id="VVIM01000007">
    <property type="protein sequence ID" value="KAB0797004.1"/>
    <property type="molecule type" value="Genomic_DNA"/>
</dbReference>
<keyword evidence="7" id="KW-1185">Reference proteome</keyword>
<proteinExistence type="inferred from homology"/>
<dbReference type="PANTHER" id="PTHR11857">
    <property type="entry name" value="ODORANT BINDING PROTEIN-RELATED"/>
    <property type="match status" value="1"/>
</dbReference>
<evidence type="ECO:0000256" key="3">
    <source>
        <dbReference type="ARBA" id="ARBA00022525"/>
    </source>
</evidence>
<name>A0A5N4AI62_PHOPY</name>
<comment type="similarity">
    <text evidence="2">Belongs to the PBP/GOBP family.</text>
</comment>
<dbReference type="Gene3D" id="1.10.238.20">
    <property type="entry name" value="Pheromone/general odorant binding protein domain"/>
    <property type="match status" value="1"/>
</dbReference>
<reference evidence="6 7" key="1">
    <citation type="journal article" date="2018" name="Elife">
        <title>Firefly genomes illuminate parallel origins of bioluminescence in beetles.</title>
        <authorList>
            <person name="Fallon T.R."/>
            <person name="Lower S.E."/>
            <person name="Chang C.H."/>
            <person name="Bessho-Uehara M."/>
            <person name="Martin G.J."/>
            <person name="Bewick A.J."/>
            <person name="Behringer M."/>
            <person name="Debat H.J."/>
            <person name="Wong I."/>
            <person name="Day J.C."/>
            <person name="Suvorov A."/>
            <person name="Silva C.J."/>
            <person name="Stanger-Hall K.F."/>
            <person name="Hall D.W."/>
            <person name="Schmitz R.J."/>
            <person name="Nelson D.R."/>
            <person name="Lewis S.M."/>
            <person name="Shigenobu S."/>
            <person name="Bybee S.M."/>
            <person name="Larracuente A.M."/>
            <person name="Oba Y."/>
            <person name="Weng J.K."/>
        </authorList>
    </citation>
    <scope>NUCLEOTIDE SEQUENCE [LARGE SCALE GENOMIC DNA]</scope>
    <source>
        <strain evidence="6">1611_PpyrPB1</strain>
        <tissue evidence="6">Whole body</tissue>
    </source>
</reference>
<feature type="chain" id="PRO_5024377568" evidence="5">
    <location>
        <begin position="17"/>
        <end position="139"/>
    </location>
</feature>
<dbReference type="CDD" id="cd23992">
    <property type="entry name" value="PBP_GOBP"/>
    <property type="match status" value="1"/>
</dbReference>
<dbReference type="SMART" id="SM00708">
    <property type="entry name" value="PhBP"/>
    <property type="match status" value="1"/>
</dbReference>
<gene>
    <name evidence="6" type="ORF">PPYR_11065</name>
</gene>
<evidence type="ECO:0000313" key="6">
    <source>
        <dbReference type="EMBL" id="KAB0797004.1"/>
    </source>
</evidence>
<organism evidence="6 7">
    <name type="scientific">Photinus pyralis</name>
    <name type="common">Common eastern firefly</name>
    <name type="synonym">Lampyris pyralis</name>
    <dbReference type="NCBI Taxonomy" id="7054"/>
    <lineage>
        <taxon>Eukaryota</taxon>
        <taxon>Metazoa</taxon>
        <taxon>Ecdysozoa</taxon>
        <taxon>Arthropoda</taxon>
        <taxon>Hexapoda</taxon>
        <taxon>Insecta</taxon>
        <taxon>Pterygota</taxon>
        <taxon>Neoptera</taxon>
        <taxon>Endopterygota</taxon>
        <taxon>Coleoptera</taxon>
        <taxon>Polyphaga</taxon>
        <taxon>Elateriformia</taxon>
        <taxon>Elateroidea</taxon>
        <taxon>Lampyridae</taxon>
        <taxon>Lampyrinae</taxon>
        <taxon>Photinus</taxon>
    </lineage>
</organism>
<feature type="signal peptide" evidence="5">
    <location>
        <begin position="1"/>
        <end position="16"/>
    </location>
</feature>
<comment type="subcellular location">
    <subcellularLocation>
        <location evidence="1">Secreted</location>
    </subcellularLocation>
</comment>
<dbReference type="AlphaFoldDB" id="A0A5N4AI62"/>
<dbReference type="InterPro" id="IPR006170">
    <property type="entry name" value="PBP/GOBP"/>
</dbReference>
<comment type="caution">
    <text evidence="6">The sequence shown here is derived from an EMBL/GenBank/DDBJ whole genome shotgun (WGS) entry which is preliminary data.</text>
</comment>
<dbReference type="GO" id="GO:0005549">
    <property type="term" value="F:odorant binding"/>
    <property type="evidence" value="ECO:0007669"/>
    <property type="project" value="InterPro"/>
</dbReference>
<evidence type="ECO:0000256" key="2">
    <source>
        <dbReference type="ARBA" id="ARBA00008098"/>
    </source>
</evidence>
<dbReference type="GO" id="GO:0005615">
    <property type="term" value="C:extracellular space"/>
    <property type="evidence" value="ECO:0007669"/>
    <property type="project" value="TreeGrafter"/>
</dbReference>
<evidence type="ECO:0000256" key="1">
    <source>
        <dbReference type="ARBA" id="ARBA00004613"/>
    </source>
</evidence>
<evidence type="ECO:0000256" key="4">
    <source>
        <dbReference type="ARBA" id="ARBA00022729"/>
    </source>
</evidence>
<evidence type="ECO:0000313" key="7">
    <source>
        <dbReference type="Proteomes" id="UP000327044"/>
    </source>
</evidence>